<keyword evidence="6" id="KW-1185">Reference proteome</keyword>
<keyword evidence="4" id="KW-1133">Transmembrane helix</keyword>
<dbReference type="EMBL" id="KL197750">
    <property type="protein sequence ID" value="KDQ51221.1"/>
    <property type="molecule type" value="Genomic_DNA"/>
</dbReference>
<dbReference type="GO" id="GO:0022857">
    <property type="term" value="F:transmembrane transporter activity"/>
    <property type="evidence" value="ECO:0007669"/>
    <property type="project" value="InterPro"/>
</dbReference>
<feature type="region of interest" description="Disordered" evidence="3">
    <location>
        <begin position="36"/>
        <end position="68"/>
    </location>
</feature>
<dbReference type="STRING" id="933084.A0A067PL84"/>
<dbReference type="OrthoDB" id="2213137at2759"/>
<dbReference type="InterPro" id="IPR050327">
    <property type="entry name" value="Proton-linked_MCT"/>
</dbReference>
<reference evidence="6" key="1">
    <citation type="journal article" date="2014" name="Proc. Natl. Acad. Sci. U.S.A.">
        <title>Extensive sampling of basidiomycete genomes demonstrates inadequacy of the white-rot/brown-rot paradigm for wood decay fungi.</title>
        <authorList>
            <person name="Riley R."/>
            <person name="Salamov A.A."/>
            <person name="Brown D.W."/>
            <person name="Nagy L.G."/>
            <person name="Floudas D."/>
            <person name="Held B.W."/>
            <person name="Levasseur A."/>
            <person name="Lombard V."/>
            <person name="Morin E."/>
            <person name="Otillar R."/>
            <person name="Lindquist E.A."/>
            <person name="Sun H."/>
            <person name="LaButti K.M."/>
            <person name="Schmutz J."/>
            <person name="Jabbour D."/>
            <person name="Luo H."/>
            <person name="Baker S.E."/>
            <person name="Pisabarro A.G."/>
            <person name="Walton J.D."/>
            <person name="Blanchette R.A."/>
            <person name="Henrissat B."/>
            <person name="Martin F."/>
            <person name="Cullen D."/>
            <person name="Hibbett D.S."/>
            <person name="Grigoriev I.V."/>
        </authorList>
    </citation>
    <scope>NUCLEOTIDE SEQUENCE [LARGE SCALE GENOMIC DNA]</scope>
    <source>
        <strain evidence="6">MUCL 33604</strain>
    </source>
</reference>
<organism evidence="5 6">
    <name type="scientific">Jaapia argillacea MUCL 33604</name>
    <dbReference type="NCBI Taxonomy" id="933084"/>
    <lineage>
        <taxon>Eukaryota</taxon>
        <taxon>Fungi</taxon>
        <taxon>Dikarya</taxon>
        <taxon>Basidiomycota</taxon>
        <taxon>Agaricomycotina</taxon>
        <taxon>Agaricomycetes</taxon>
        <taxon>Agaricomycetidae</taxon>
        <taxon>Jaapiales</taxon>
        <taxon>Jaapiaceae</taxon>
        <taxon>Jaapia</taxon>
    </lineage>
</organism>
<dbReference type="GO" id="GO:0016020">
    <property type="term" value="C:membrane"/>
    <property type="evidence" value="ECO:0007669"/>
    <property type="project" value="UniProtKB-SubCell"/>
</dbReference>
<evidence type="ECO:0000313" key="6">
    <source>
        <dbReference type="Proteomes" id="UP000027265"/>
    </source>
</evidence>
<feature type="transmembrane region" description="Helical" evidence="4">
    <location>
        <begin position="173"/>
        <end position="193"/>
    </location>
</feature>
<dbReference type="Gene3D" id="1.20.1250.20">
    <property type="entry name" value="MFS general substrate transporter like domains"/>
    <property type="match status" value="2"/>
</dbReference>
<dbReference type="HOGENOM" id="CLU_001265_1_2_1"/>
<comment type="subcellular location">
    <subcellularLocation>
        <location evidence="1">Membrane</location>
        <topology evidence="1">Multi-pass membrane protein</topology>
    </subcellularLocation>
</comment>
<feature type="transmembrane region" description="Helical" evidence="4">
    <location>
        <begin position="436"/>
        <end position="456"/>
    </location>
</feature>
<feature type="transmembrane region" description="Helical" evidence="4">
    <location>
        <begin position="74"/>
        <end position="104"/>
    </location>
</feature>
<evidence type="ECO:0008006" key="7">
    <source>
        <dbReference type="Google" id="ProtNLM"/>
    </source>
</evidence>
<dbReference type="PANTHER" id="PTHR11360">
    <property type="entry name" value="MONOCARBOXYLATE TRANSPORTER"/>
    <property type="match status" value="1"/>
</dbReference>
<name>A0A067PL84_9AGAM</name>
<accession>A0A067PL84</accession>
<dbReference type="AlphaFoldDB" id="A0A067PL84"/>
<feature type="transmembrane region" description="Helical" evidence="4">
    <location>
        <begin position="370"/>
        <end position="392"/>
    </location>
</feature>
<keyword evidence="4" id="KW-0812">Transmembrane</keyword>
<feature type="transmembrane region" description="Helical" evidence="4">
    <location>
        <begin position="278"/>
        <end position="301"/>
    </location>
</feature>
<proteinExistence type="inferred from homology"/>
<feature type="transmembrane region" description="Helical" evidence="4">
    <location>
        <begin position="313"/>
        <end position="333"/>
    </location>
</feature>
<dbReference type="InterPro" id="IPR011701">
    <property type="entry name" value="MFS"/>
</dbReference>
<feature type="compositionally biased region" description="Basic and acidic residues" evidence="3">
    <location>
        <begin position="36"/>
        <end position="67"/>
    </location>
</feature>
<dbReference type="InParanoid" id="A0A067PL84"/>
<evidence type="ECO:0000313" key="5">
    <source>
        <dbReference type="EMBL" id="KDQ51221.1"/>
    </source>
</evidence>
<dbReference type="SUPFAM" id="SSF103473">
    <property type="entry name" value="MFS general substrate transporter"/>
    <property type="match status" value="1"/>
</dbReference>
<dbReference type="InterPro" id="IPR036259">
    <property type="entry name" value="MFS_trans_sf"/>
</dbReference>
<feature type="transmembrane region" description="Helical" evidence="4">
    <location>
        <begin position="205"/>
        <end position="224"/>
    </location>
</feature>
<dbReference type="PANTHER" id="PTHR11360:SF315">
    <property type="entry name" value="TRANSPORTER MCH2-RELATED"/>
    <property type="match status" value="1"/>
</dbReference>
<evidence type="ECO:0000256" key="1">
    <source>
        <dbReference type="ARBA" id="ARBA00004141"/>
    </source>
</evidence>
<protein>
    <recommendedName>
        <fullName evidence="7">Major facilitator superfamily (MFS) profile domain-containing protein</fullName>
    </recommendedName>
</protein>
<dbReference type="Proteomes" id="UP000027265">
    <property type="component" value="Unassembled WGS sequence"/>
</dbReference>
<evidence type="ECO:0000256" key="2">
    <source>
        <dbReference type="ARBA" id="ARBA00006727"/>
    </source>
</evidence>
<keyword evidence="4" id="KW-0472">Membrane</keyword>
<sequence>MAESGHDLALERQTNTALPRDEIDVRSDLAGSIETKAGEVEELKSGDGNEHEKTGKGNEEATKKWEPEPPPDGGYGWVVVACVFWVNAFTWGVNAAYSIYLAYYLNHNVFPGATPLLYSFIGGIGVSQALLIAPLATMINRLYTFRTTMAIGIFFQCGGLIGASFATKTWHLFLSQGFAFGYGMGCIFVASFGITSQWFQRRRGLANGIVTAGSGVGGIIWSLSTNAIIRTLGLAWAFRITAICCFFVNTTATIFLADRNKHVKPSQKAFDLKILVRIEYILVMLWGVFSMLGYIVLLYSLPSYSLSQGLSANQASIVGAMLSVGITVGRPLVGYFSDSVGRINMAGLVTVATGLTCFVIWIPARTFGVCIFFAFINGAICGSFWTCAGSVSAEVVGLANLPSALSLLWLSVVLPCTFSEAIALELRRGTGRTSFLIAQIFTGVMFIIAGVCMLLLRGWKIGQNEREREKERNEKGGVARGEGFEEKSLAWWLARVWVPGKV</sequence>
<evidence type="ECO:0000256" key="4">
    <source>
        <dbReference type="SAM" id="Phobius"/>
    </source>
</evidence>
<feature type="transmembrane region" description="Helical" evidence="4">
    <location>
        <begin position="116"/>
        <end position="136"/>
    </location>
</feature>
<feature type="region of interest" description="Disordered" evidence="3">
    <location>
        <begin position="1"/>
        <end position="22"/>
    </location>
</feature>
<dbReference type="Pfam" id="PF07690">
    <property type="entry name" value="MFS_1"/>
    <property type="match status" value="1"/>
</dbReference>
<feature type="transmembrane region" description="Helical" evidence="4">
    <location>
        <begin position="148"/>
        <end position="167"/>
    </location>
</feature>
<feature type="transmembrane region" description="Helical" evidence="4">
    <location>
        <begin position="345"/>
        <end position="364"/>
    </location>
</feature>
<feature type="transmembrane region" description="Helical" evidence="4">
    <location>
        <begin position="404"/>
        <end position="424"/>
    </location>
</feature>
<evidence type="ECO:0000256" key="3">
    <source>
        <dbReference type="SAM" id="MobiDB-lite"/>
    </source>
</evidence>
<gene>
    <name evidence="5" type="ORF">JAAARDRAFT_199259</name>
</gene>
<feature type="transmembrane region" description="Helical" evidence="4">
    <location>
        <begin position="236"/>
        <end position="257"/>
    </location>
</feature>
<feature type="compositionally biased region" description="Basic and acidic residues" evidence="3">
    <location>
        <begin position="1"/>
        <end position="10"/>
    </location>
</feature>
<comment type="similarity">
    <text evidence="2">Belongs to the major facilitator superfamily. Monocarboxylate porter (TC 2.A.1.13) family.</text>
</comment>